<comment type="subcellular location">
    <subcellularLocation>
        <location evidence="1">Nucleus</location>
    </subcellularLocation>
</comment>
<evidence type="ECO:0000259" key="6">
    <source>
        <dbReference type="SMART" id="SM00739"/>
    </source>
</evidence>
<gene>
    <name evidence="7" type="ORF">PRSY57_0609600</name>
</gene>
<feature type="compositionally biased region" description="Low complexity" evidence="5">
    <location>
        <begin position="1025"/>
        <end position="1035"/>
    </location>
</feature>
<dbReference type="InterPro" id="IPR005824">
    <property type="entry name" value="KOW"/>
</dbReference>
<dbReference type="VEuPathDB" id="PlasmoDB:PRCDC_0609600"/>
<dbReference type="PANTHER" id="PTHR11125">
    <property type="entry name" value="SUPPRESSOR OF TY 5"/>
    <property type="match status" value="1"/>
</dbReference>
<evidence type="ECO:0000256" key="3">
    <source>
        <dbReference type="ARBA" id="ARBA00023163"/>
    </source>
</evidence>
<comment type="similarity">
    <text evidence="2">Belongs to the SPT5 family.</text>
</comment>
<dbReference type="VEuPathDB" id="PlasmoDB:PRG01_0610500"/>
<feature type="region of interest" description="Disordered" evidence="5">
    <location>
        <begin position="1025"/>
        <end position="1116"/>
    </location>
</feature>
<evidence type="ECO:0000256" key="4">
    <source>
        <dbReference type="ARBA" id="ARBA00023242"/>
    </source>
</evidence>
<dbReference type="CDD" id="cd06081">
    <property type="entry name" value="KOW_Spt5_1"/>
    <property type="match status" value="1"/>
</dbReference>
<feature type="compositionally biased region" description="Basic and acidic residues" evidence="5">
    <location>
        <begin position="1053"/>
        <end position="1116"/>
    </location>
</feature>
<dbReference type="Pfam" id="PF03439">
    <property type="entry name" value="Spt5-NGN"/>
    <property type="match status" value="1"/>
</dbReference>
<evidence type="ECO:0000313" key="8">
    <source>
        <dbReference type="Proteomes" id="UP000076359"/>
    </source>
</evidence>
<keyword evidence="7" id="KW-0251">Elongation factor</keyword>
<dbReference type="GeneID" id="24530050"/>
<feature type="region of interest" description="Disordered" evidence="5">
    <location>
        <begin position="1"/>
        <end position="163"/>
    </location>
</feature>
<dbReference type="InterPro" id="IPR005825">
    <property type="entry name" value="Ribosomal_uL24_CS"/>
</dbReference>
<keyword evidence="4" id="KW-0539">Nucleus</keyword>
<dbReference type="EMBL" id="LVLA01000007">
    <property type="protein sequence ID" value="KYO00990.1"/>
    <property type="molecule type" value="Genomic_DNA"/>
</dbReference>
<dbReference type="RefSeq" id="XP_012761925.2">
    <property type="nucleotide sequence ID" value="XM_012906471.2"/>
</dbReference>
<evidence type="ECO:0000256" key="5">
    <source>
        <dbReference type="SAM" id="MobiDB-lite"/>
    </source>
</evidence>
<dbReference type="InterPro" id="IPR039659">
    <property type="entry name" value="SPT5"/>
</dbReference>
<feature type="region of interest" description="Disordered" evidence="5">
    <location>
        <begin position="989"/>
        <end position="1009"/>
    </location>
</feature>
<name>A0A151LP39_PLARE</name>
<dbReference type="InterPro" id="IPR008991">
    <property type="entry name" value="Translation_prot_SH3-like_sf"/>
</dbReference>
<dbReference type="GO" id="GO:0006368">
    <property type="term" value="P:transcription elongation by RNA polymerase II"/>
    <property type="evidence" value="ECO:0007669"/>
    <property type="project" value="TreeGrafter"/>
</dbReference>
<feature type="compositionally biased region" description="Basic and acidic residues" evidence="5">
    <location>
        <begin position="989"/>
        <end position="998"/>
    </location>
</feature>
<dbReference type="GO" id="GO:0003746">
    <property type="term" value="F:translation elongation factor activity"/>
    <property type="evidence" value="ECO:0007669"/>
    <property type="project" value="UniProtKB-KW"/>
</dbReference>
<feature type="compositionally biased region" description="Acidic residues" evidence="5">
    <location>
        <begin position="47"/>
        <end position="58"/>
    </location>
</feature>
<dbReference type="CDD" id="cd09888">
    <property type="entry name" value="NGN_Euk"/>
    <property type="match status" value="1"/>
</dbReference>
<feature type="domain" description="KOW" evidence="6">
    <location>
        <begin position="892"/>
        <end position="919"/>
    </location>
</feature>
<feature type="compositionally biased region" description="Basic and acidic residues" evidence="5">
    <location>
        <begin position="59"/>
        <end position="70"/>
    </location>
</feature>
<dbReference type="Gene3D" id="2.30.30.30">
    <property type="match status" value="3"/>
</dbReference>
<dbReference type="GO" id="GO:0032044">
    <property type="term" value="C:DSIF complex"/>
    <property type="evidence" value="ECO:0007669"/>
    <property type="project" value="TreeGrafter"/>
</dbReference>
<organism evidence="7 8">
    <name type="scientific">Plasmodium reichenowi</name>
    <dbReference type="NCBI Taxonomy" id="5854"/>
    <lineage>
        <taxon>Eukaryota</taxon>
        <taxon>Sar</taxon>
        <taxon>Alveolata</taxon>
        <taxon>Apicomplexa</taxon>
        <taxon>Aconoidasida</taxon>
        <taxon>Haemosporida</taxon>
        <taxon>Plasmodiidae</taxon>
        <taxon>Plasmodium</taxon>
        <taxon>Plasmodium (Laverania)</taxon>
    </lineage>
</organism>
<evidence type="ECO:0000313" key="7">
    <source>
        <dbReference type="EMBL" id="KYO00990.1"/>
    </source>
</evidence>
<dbReference type="KEGG" id="prei:PRSY57_0609600"/>
<protein>
    <submittedName>
        <fullName evidence="7">Transcription elongation factor SPT5, putative</fullName>
    </submittedName>
</protein>
<dbReference type="GO" id="GO:0032784">
    <property type="term" value="P:regulation of DNA-templated transcription elongation"/>
    <property type="evidence" value="ECO:0007669"/>
    <property type="project" value="InterPro"/>
</dbReference>
<keyword evidence="7" id="KW-0648">Protein biosynthesis</keyword>
<dbReference type="GO" id="GO:0003735">
    <property type="term" value="F:structural constituent of ribosome"/>
    <property type="evidence" value="ECO:0007669"/>
    <property type="project" value="InterPro"/>
</dbReference>
<feature type="domain" description="KOW" evidence="6">
    <location>
        <begin position="809"/>
        <end position="836"/>
    </location>
</feature>
<reference evidence="7 8" key="1">
    <citation type="journal article" date="2016" name="Nat. Commun.">
        <title>Genomes of cryptic chimpanzee Plasmodium species reveal key evolutionary events leading to human malaria.</title>
        <authorList>
            <person name="Sundararaman S.A."/>
            <person name="Plenderleith L.J."/>
            <person name="Liu W."/>
            <person name="Loy D.E."/>
            <person name="Learn G.H."/>
            <person name="Li Y."/>
            <person name="Shaw K.S."/>
            <person name="Ayouba A."/>
            <person name="Peeters M."/>
            <person name="Speede S."/>
            <person name="Shaw G.M."/>
            <person name="Bushman F.D."/>
            <person name="Brisson D."/>
            <person name="Rayner J.C."/>
            <person name="Sharp P.M."/>
            <person name="Hahn B.H."/>
        </authorList>
    </citation>
    <scope>NUCLEOTIDE SEQUENCE [LARGE SCALE GENOMIC DNA]</scope>
    <source>
        <strain evidence="7 8">SY57</strain>
    </source>
</reference>
<evidence type="ECO:0000256" key="1">
    <source>
        <dbReference type="ARBA" id="ARBA00004123"/>
    </source>
</evidence>
<feature type="domain" description="KOW" evidence="6">
    <location>
        <begin position="368"/>
        <end position="395"/>
    </location>
</feature>
<dbReference type="GO" id="GO:0003729">
    <property type="term" value="F:mRNA binding"/>
    <property type="evidence" value="ECO:0007669"/>
    <property type="project" value="TreeGrafter"/>
</dbReference>
<feature type="compositionally biased region" description="Basic and acidic residues" evidence="5">
    <location>
        <begin position="86"/>
        <end position="98"/>
    </location>
</feature>
<dbReference type="SMART" id="SM00739">
    <property type="entry name" value="KOW"/>
    <property type="match status" value="5"/>
</dbReference>
<dbReference type="InterPro" id="IPR036735">
    <property type="entry name" value="NGN_dom_sf"/>
</dbReference>
<comment type="caution">
    <text evidence="7">The sequence shown here is derived from an EMBL/GenBank/DDBJ whole genome shotgun (WGS) entry which is preliminary data.</text>
</comment>
<dbReference type="PANTHER" id="PTHR11125:SF7">
    <property type="entry name" value="TRANSCRIPTION ELONGATION FACTOR SPT5"/>
    <property type="match status" value="1"/>
</dbReference>
<dbReference type="InterPro" id="IPR014722">
    <property type="entry name" value="Rib_uL2_dom2"/>
</dbReference>
<dbReference type="SUPFAM" id="SSF50104">
    <property type="entry name" value="Translation proteins SH3-like domain"/>
    <property type="match status" value="1"/>
</dbReference>
<dbReference type="InterPro" id="IPR005100">
    <property type="entry name" value="NGN-domain"/>
</dbReference>
<dbReference type="InterPro" id="IPR039385">
    <property type="entry name" value="NGN_Euk"/>
</dbReference>
<accession>A0A151LP39</accession>
<evidence type="ECO:0000256" key="2">
    <source>
        <dbReference type="ARBA" id="ARBA00006956"/>
    </source>
</evidence>
<feature type="domain" description="KOW" evidence="6">
    <location>
        <begin position="681"/>
        <end position="708"/>
    </location>
</feature>
<dbReference type="Proteomes" id="UP000076359">
    <property type="component" value="Unassembled WGS sequence"/>
</dbReference>
<proteinExistence type="inferred from homology"/>
<feature type="compositionally biased region" description="Polar residues" evidence="5">
    <location>
        <begin position="145"/>
        <end position="154"/>
    </location>
</feature>
<dbReference type="PROSITE" id="PS01108">
    <property type="entry name" value="RIBOSOMAL_L24"/>
    <property type="match status" value="1"/>
</dbReference>
<feature type="compositionally biased region" description="Low complexity" evidence="5">
    <location>
        <begin position="36"/>
        <end position="46"/>
    </location>
</feature>
<feature type="domain" description="KOW" evidence="6">
    <location>
        <begin position="631"/>
        <end position="658"/>
    </location>
</feature>
<keyword evidence="3" id="KW-0804">Transcription</keyword>
<dbReference type="GO" id="GO:0005840">
    <property type="term" value="C:ribosome"/>
    <property type="evidence" value="ECO:0007669"/>
    <property type="project" value="InterPro"/>
</dbReference>
<feature type="compositionally biased region" description="Acidic residues" evidence="5">
    <location>
        <begin position="99"/>
        <end position="143"/>
    </location>
</feature>
<dbReference type="Gene3D" id="3.30.70.940">
    <property type="entry name" value="NusG, N-terminal domain"/>
    <property type="match status" value="1"/>
</dbReference>
<dbReference type="InterPro" id="IPR041973">
    <property type="entry name" value="KOW_Spt5_1"/>
</dbReference>
<sequence length="1299" mass="151698">MAEKEKEQTFTKNIFSDDESDVDKEIIKKKKRKNDNNNYDNNNYDNNNDDNNNDNNDDISEHNAKNTEMSRKRKKISSTNTNINKEGQEDNEHNHFDDNNDEEEHEEEAEEDMEGREEEDEDDDGDGDDGEEEDYEDEEDENLLYENSTYNNNKDMIESGSKKRRIGKNKYLSTFLDTEAQVGDDDEEEEYESSYIDEFEEAKRLEKKKLYEQKLKSGTNHLAQAINKLSKRYENEKEVKEDDILTDGETLTDGEILGDDYSDERRERLQTIDSPKMWLIKLFKNNVERNLAIGIYHKFMKLKDNDFNIKGIYVSDNLKGYIYIEADSLYMLKKFLLGFKFINLNEISIVPIQELTSIFTMCHSKINIPKVNEYVRIKRGLYINDIGQIYEIHEKGIYAIVRLIPRITYEHFMNAKKSKYYNQKSSLNKLTSIIDKNNKSNSYYFNDKLDMNRSSNFSKYPNDDMSNGYMSNGYASNGYASNEYLSNAYASNEDMGNGYINDDYLTNVHDEESLKKKTKQKKKKDSLDEALLLRKKKKERPLQKLFDRDEIERIGGVIETGPYPRTIKYQNNIFEENGYILKKMNIKYLITENANITLTEIREFNKNNGMAGEKATLGITKSFINKNSLHLFKKDERVKILKGELCNLIGTITAVNDNVLTINPDNLAKQFKFLPSDVTKYFIEGDNVTVINGLHKGKSGLISLIDYKENVALIFSPSLNTELRCSIQDLSLSINNSEGLGGVHTLNGFSVGDLIELNDRQIGVLTYIDKNKHIRVLTNNNTTLHTTIGCITSKRSAVGQVGRDENNNIVQSRDNIQIVRGAHRNKVAVIMYIWKNKIFGKINKKIEDNGFVVLECQNCSLVGNTTEKKKIITNNNLFRSNTNYLRKNNNFNSFIGKTVKILTGVYKGLLADVIDAERDEFTLLLKIKPKTVRQKRIECAISDSYKDQNACEENDEIDIENKNKLKPLQMFQLSDQKKNKFHDSFYNPREKKSFDKLPPKHFSIDSTNNQRNYYNYGDKWSYANNNNNSNNMNGNVYTSPHKYNHNDRHNHHDNRYNHHDNRYNHHDNRYNHHDNRYNHHDNRYNHHDNRYNHHDNRYNNKDNPDFKKKDYKSNNNHYEDDYLKKKHSINNFRDSSNNIKHEEHKNYVTHIGEENKKHHNKYETKKEYNNNNNNIIPNKINNNDQKEESPIWLHIDIMVKVITPGPFYNEIGKIIDVITKNAYTILKIQTDKTTFNIVADAVVPLKPQKKNDHILIFDKGEKIEGTVQDIKINEVQANTASGLLTCHLKNTFLYKNYIP</sequence>
<dbReference type="GO" id="GO:0006357">
    <property type="term" value="P:regulation of transcription by RNA polymerase II"/>
    <property type="evidence" value="ECO:0007669"/>
    <property type="project" value="InterPro"/>
</dbReference>